<reference evidence="2" key="2">
    <citation type="submission" date="2025-09" db="UniProtKB">
        <authorList>
            <consortium name="Ensembl"/>
        </authorList>
    </citation>
    <scope>IDENTIFICATION</scope>
</reference>
<reference evidence="2" key="1">
    <citation type="submission" date="2025-08" db="UniProtKB">
        <authorList>
            <consortium name="Ensembl"/>
        </authorList>
    </citation>
    <scope>IDENTIFICATION</scope>
</reference>
<evidence type="ECO:0000313" key="3">
    <source>
        <dbReference type="Proteomes" id="UP000694408"/>
    </source>
</evidence>
<feature type="compositionally biased region" description="Polar residues" evidence="1">
    <location>
        <begin position="1"/>
        <end position="15"/>
    </location>
</feature>
<feature type="compositionally biased region" description="Basic and acidic residues" evidence="1">
    <location>
        <begin position="371"/>
        <end position="393"/>
    </location>
</feature>
<feature type="compositionally biased region" description="Basic and acidic residues" evidence="1">
    <location>
        <begin position="174"/>
        <end position="196"/>
    </location>
</feature>
<evidence type="ECO:0000313" key="2">
    <source>
        <dbReference type="Ensembl" id="ENSJHYP00000014998.1"/>
    </source>
</evidence>
<organism evidence="2 3">
    <name type="scientific">Junco hyemalis</name>
    <name type="common">Dark-eyed junco</name>
    <dbReference type="NCBI Taxonomy" id="40217"/>
    <lineage>
        <taxon>Eukaryota</taxon>
        <taxon>Metazoa</taxon>
        <taxon>Chordata</taxon>
        <taxon>Craniata</taxon>
        <taxon>Vertebrata</taxon>
        <taxon>Euteleostomi</taxon>
        <taxon>Archelosauria</taxon>
        <taxon>Archosauria</taxon>
        <taxon>Dinosauria</taxon>
        <taxon>Saurischia</taxon>
        <taxon>Theropoda</taxon>
        <taxon>Coelurosauria</taxon>
        <taxon>Aves</taxon>
        <taxon>Neognathae</taxon>
        <taxon>Neoaves</taxon>
        <taxon>Telluraves</taxon>
        <taxon>Australaves</taxon>
        <taxon>Passeriformes</taxon>
        <taxon>Passerellidae</taxon>
        <taxon>Junco</taxon>
    </lineage>
</organism>
<proteinExistence type="predicted"/>
<protein>
    <submittedName>
        <fullName evidence="2">Ladinin 1</fullName>
    </submittedName>
</protein>
<feature type="compositionally biased region" description="Polar residues" evidence="1">
    <location>
        <begin position="398"/>
        <end position="407"/>
    </location>
</feature>
<feature type="compositionally biased region" description="Basic and acidic residues" evidence="1">
    <location>
        <begin position="98"/>
        <end position="110"/>
    </location>
</feature>
<feature type="compositionally biased region" description="Basic and acidic residues" evidence="1">
    <location>
        <begin position="131"/>
        <end position="164"/>
    </location>
</feature>
<dbReference type="InterPro" id="IPR017404">
    <property type="entry name" value="Ladinin_1"/>
</dbReference>
<dbReference type="GO" id="GO:0005198">
    <property type="term" value="F:structural molecule activity"/>
    <property type="evidence" value="ECO:0007669"/>
    <property type="project" value="InterPro"/>
</dbReference>
<feature type="compositionally biased region" description="Polar residues" evidence="1">
    <location>
        <begin position="218"/>
        <end position="234"/>
    </location>
</feature>
<dbReference type="PANTHER" id="PTHR12392">
    <property type="entry name" value="LADININ 1"/>
    <property type="match status" value="1"/>
</dbReference>
<feature type="region of interest" description="Disordered" evidence="1">
    <location>
        <begin position="1"/>
        <end position="354"/>
    </location>
</feature>
<name>A0A8C5J6N2_JUNHY</name>
<dbReference type="Ensembl" id="ENSJHYT00000018114.1">
    <property type="protein sequence ID" value="ENSJHYP00000014998.1"/>
    <property type="gene ID" value="ENSJHYG00000011580.1"/>
</dbReference>
<keyword evidence="3" id="KW-1185">Reference proteome</keyword>
<dbReference type="Proteomes" id="UP000694408">
    <property type="component" value="Unplaced"/>
</dbReference>
<feature type="compositionally biased region" description="Polar residues" evidence="1">
    <location>
        <begin position="115"/>
        <end position="129"/>
    </location>
</feature>
<sequence length="407" mass="45326">MSFSRRNWSDLSSLARQRTLEDEEEQQRERRRRHRNLLSSTSTEEEPASPAKDTSPASSRPSSLVKPQSPEDGEERKLSEALKTQEGRRTRCLPPVSEKLRQEKEQKEAGAAESCPQTEAQPRGRQQSGRAAEEAPGGRRDPARDRNPEPAPERKVVLRARLQDTEQAVQAARGEQRKEAKEPPEVGSCRLREVKILTRVGNRSAEEKSSAVASSPEQQQPSRNPSKQVIQLSPPQDEAEEKPEPSPTHVTSIRRASPRTVSFRIISKKQKEESQSPLTRSASLRIPGSNSTIGEKLEKYNSAVQRSEGVKSSVPAQKSRLLSSEGVASKRNFFERSAPGKAEPAAPRKDSLKIPGSVTSRINLWISRAQEPAKEENGKEIRRINSLAKRDVWIKQPGDTSGDTKLQ</sequence>
<dbReference type="OMA" id="AQASQKW"/>
<evidence type="ECO:0000256" key="1">
    <source>
        <dbReference type="SAM" id="MobiDB-lite"/>
    </source>
</evidence>
<feature type="compositionally biased region" description="Polar residues" evidence="1">
    <location>
        <begin position="55"/>
        <end position="66"/>
    </location>
</feature>
<feature type="region of interest" description="Disordered" evidence="1">
    <location>
        <begin position="368"/>
        <end position="407"/>
    </location>
</feature>
<feature type="compositionally biased region" description="Basic and acidic residues" evidence="1">
    <location>
        <begin position="74"/>
        <end position="89"/>
    </location>
</feature>
<dbReference type="AlphaFoldDB" id="A0A8C5J6N2"/>
<dbReference type="PANTHER" id="PTHR12392:SF0">
    <property type="entry name" value="LADININ-1"/>
    <property type="match status" value="1"/>
</dbReference>
<accession>A0A8C5J6N2</accession>
<feature type="compositionally biased region" description="Polar residues" evidence="1">
    <location>
        <begin position="275"/>
        <end position="293"/>
    </location>
</feature>